<dbReference type="CDD" id="cd02850">
    <property type="entry name" value="E_set_Cellulase_N"/>
    <property type="match status" value="1"/>
</dbReference>
<evidence type="ECO:0000256" key="9">
    <source>
        <dbReference type="ARBA" id="ARBA00023326"/>
    </source>
</evidence>
<dbReference type="Pfam" id="PF14870">
    <property type="entry name" value="PSII_BNR"/>
    <property type="match status" value="1"/>
</dbReference>
<organism evidence="15">
    <name type="scientific">Thiothrix fructosivorans</name>
    <dbReference type="NCBI Taxonomy" id="111770"/>
    <lineage>
        <taxon>Bacteria</taxon>
        <taxon>Pseudomonadati</taxon>
        <taxon>Pseudomonadota</taxon>
        <taxon>Gammaproteobacteria</taxon>
        <taxon>Thiotrichales</taxon>
        <taxon>Thiotrichaceae</taxon>
        <taxon>Thiothrix</taxon>
    </lineage>
</organism>
<dbReference type="GO" id="GO:0005509">
    <property type="term" value="F:calcium ion binding"/>
    <property type="evidence" value="ECO:0007669"/>
    <property type="project" value="InterPro"/>
</dbReference>
<accession>A0A8B0SJC6</accession>
<dbReference type="InterPro" id="IPR028203">
    <property type="entry name" value="PSII_CF48-like_dom"/>
</dbReference>
<dbReference type="Pfam" id="PF18884">
    <property type="entry name" value="TSP3_bac"/>
    <property type="match status" value="2"/>
</dbReference>
<dbReference type="SUPFAM" id="SSF48208">
    <property type="entry name" value="Six-hairpin glycosidases"/>
    <property type="match status" value="1"/>
</dbReference>
<dbReference type="InterPro" id="IPR014755">
    <property type="entry name" value="Cu-Rt/internalin_Ig-like"/>
</dbReference>
<gene>
    <name evidence="15" type="ORF">J1836_016595</name>
    <name evidence="14" type="ORF">J1836_12970</name>
</gene>
<keyword evidence="8" id="KW-0326">Glycosidase</keyword>
<dbReference type="Gene3D" id="1.50.10.10">
    <property type="match status" value="1"/>
</dbReference>
<comment type="similarity">
    <text evidence="2">Belongs to the glycosyl hydrolase 9 (cellulase E) family.</text>
</comment>
<evidence type="ECO:0000256" key="7">
    <source>
        <dbReference type="ARBA" id="ARBA00023277"/>
    </source>
</evidence>
<reference evidence="15" key="2">
    <citation type="submission" date="2021-04" db="EMBL/GenBank/DDBJ databases">
        <title>Complete Genome and methylome analysis of Thiothrix fructosivorans ATCC 49748.</title>
        <authorList>
            <person name="Fomenkov A."/>
            <person name="Sun L."/>
            <person name="Vincze T."/>
            <person name="Grabovich M.Y."/>
            <person name="Roberts R.J."/>
        </authorList>
    </citation>
    <scope>NUCLEOTIDE SEQUENCE</scope>
    <source>
        <strain evidence="15">ATCC 49748</strain>
    </source>
</reference>
<dbReference type="EMBL" id="JAFMPM010000007">
    <property type="protein sequence ID" value="MBO0613818.1"/>
    <property type="molecule type" value="Genomic_DNA"/>
</dbReference>
<evidence type="ECO:0000259" key="12">
    <source>
        <dbReference type="Pfam" id="PF02927"/>
    </source>
</evidence>
<dbReference type="SUPFAM" id="SSF101898">
    <property type="entry name" value="NHL repeat"/>
    <property type="match status" value="1"/>
</dbReference>
<evidence type="ECO:0000256" key="10">
    <source>
        <dbReference type="SAM" id="MobiDB-lite"/>
    </source>
</evidence>
<dbReference type="InterPro" id="IPR008928">
    <property type="entry name" value="6-hairpin_glycosidase_sf"/>
</dbReference>
<proteinExistence type="inferred from homology"/>
<dbReference type="SUPFAM" id="SSF103647">
    <property type="entry name" value="TSP type-3 repeat"/>
    <property type="match status" value="1"/>
</dbReference>
<dbReference type="RefSeq" id="WP_207251556.1">
    <property type="nucleotide sequence ID" value="NZ_JAFMPM010000007.1"/>
</dbReference>
<dbReference type="PANTHER" id="PTHR22298">
    <property type="entry name" value="ENDO-1,4-BETA-GLUCANASE"/>
    <property type="match status" value="1"/>
</dbReference>
<evidence type="ECO:0000313" key="15">
    <source>
        <dbReference type="EMBL" id="QTX10188.1"/>
    </source>
</evidence>
<evidence type="ECO:0000256" key="1">
    <source>
        <dbReference type="ARBA" id="ARBA00004613"/>
    </source>
</evidence>
<keyword evidence="6" id="KW-0106">Calcium</keyword>
<evidence type="ECO:0000259" key="11">
    <source>
        <dbReference type="Pfam" id="PF00759"/>
    </source>
</evidence>
<dbReference type="InterPro" id="IPR008979">
    <property type="entry name" value="Galactose-bd-like_sf"/>
</dbReference>
<dbReference type="GO" id="GO:0000272">
    <property type="term" value="P:polysaccharide catabolic process"/>
    <property type="evidence" value="ECO:0007669"/>
    <property type="project" value="UniProtKB-KW"/>
</dbReference>
<dbReference type="SUPFAM" id="SSF49785">
    <property type="entry name" value="Galactose-binding domain-like"/>
    <property type="match status" value="1"/>
</dbReference>
<protein>
    <submittedName>
        <fullName evidence="15">Glycoside hydrolase family 9 protein</fullName>
    </submittedName>
</protein>
<dbReference type="InterPro" id="IPR004197">
    <property type="entry name" value="Cellulase_Ig-like"/>
</dbReference>
<evidence type="ECO:0000259" key="13">
    <source>
        <dbReference type="Pfam" id="PF14870"/>
    </source>
</evidence>
<dbReference type="Gene3D" id="2.60.40.1220">
    <property type="match status" value="1"/>
</dbReference>
<dbReference type="InterPro" id="IPR028974">
    <property type="entry name" value="TSP_type-3_rpt"/>
</dbReference>
<sequence>MQIRYGLWSILLFWILSPLAAWAEALPHYGVGDMLIYDGETGSAPVLFEDAGNGSNRCLFYLESTPNAGLNGNNALQLKPDKWHGPAYRLYCGGGSRRDFSAHDILEFYFRCPAGYSTPPVFHLSTWDRSSNTVNILDFIEGGVIDTSWRRVQIPLNKLATPAWTLGNVETLAWPTDDKNRTCYVDNIALRDITRPTVITQGETAPTPVSNRVLRLTFSEAYAASSIRTLANYTLHSTTDSTYSSPVPASDTGMHYRMQHFDNSGIPKNRYDLFLQFAKPLKNGQEYTLTVQGVQDLSDNTMAVTQYRFTYNDRQQLNTNIKVNQVGYLPERPKVGYVGGYLGDLGGGVWAVGTQGNVLFHDPQNGWQAQSTPVTSTLRAVTATREDSAWAVGDGGVILHWNGQQWTRVTSPVSTNLLAIAFDPLNQGWIVGEGGVILRYTGSAWVTVVSPTASSLRGVLAETGSAAWAVGDNGTIIRWNGVKWVMDDNVTNVTLHAVGGSKADDLWAVGDNGTILQRQYGHWKPWADKPTGTPHLYSLAWNHSGAVWAAGDNGALWYKTGFGSNAFTALASGSTTHLRAVVRQNSRQFWGSDANGALITNTGGNWQTAGDLHSGINGMFALPYGALRLPDVLPNVSIQNAQDGQTVLSVPLTLRYANWHLSGEDVYQFDFSALTTAGEYRAYIPGIGVSDTFKVSKDTLNSVAYTTARGLFYQRSGTALTEPYAEARFTRPLSHEYAENGRKIDGVFDKSLSTSPLYHNESIGGLKDVHGGWHDAGDYGKYMPTAATALWYLLTAYDMRSEQFRDNAWNIPESTNGVPDLLDEARWELDWIARLQDSDGGVYHKVTSECWFGDMPHKETTPRHIYAKTTHDTALAAALFASAARVWKPYDATLANRYLQQARLAWSFLQAHPSNTPVGGFKNVANNCSGEYNDADDSDNRLWAAAELNRTTGESAFRQYFDNWWSSNSHTWGWHEWQHFYKRAYWAYLRTPAANANAAAQQEIRNKIILDANNSRIQTLANPYQNGARLDVPDWLGWGTFTQSTLYAFPLLQAWALTGDEKYRDTAALNLDAQLGANPLAFSFITGIGKRYPHDPLHTVSIHDGVDEPVPGIPVFGIFAHMSNGKTPQRKAQEDANNYPTMLNTDDPYPILRRYTDESDLVEMSEFTIQEMALATGVFGLMAEPLGVDPLIDTDGDGIPNPQDTDDDGDGMPDTWEIQYGLNALDAADASLDKDGDGIANREEYQQGTDPTVKDGKPDLVVSIAPVTSVTPDTFTSHVVTVSNTGVKAAAGITLNIQSPDKAEQVAFQLEQGEAECPLSVRAALKNGCSHLPTGEMFLLGEIAAGQTVTVTVVNRYSAQTIGSELRLNATVTSSTPEQSLANNTISSLFVLQAKRLLQGCDYRQMVQVSPFPQTANSRIANHFHALTFSPSSIPPLTLFGYGEEGQQVMLTGDGFQWNGVDDYGTYPPSLWAVAKSEVGNRHVGVATLGGLYWSDDRVTWTPATYPSTALYDVIYAKGRYVAVGAQGTILTSSDGSNWQPVLSGTTAKLAYVDYGNNELVAGGQGIVLTSPDGLVWTIRTSNSGIDSAALEYGAVWNGSQYLLFDAAGDTHVLAANLTNLAAATPFRPTVDGVTESATVRAWSSVHWQDNQYIALTSKGLLISSDGHAWVTQQALDYPYIYQRLGDKAVVAGSYGSIWVSACAPMTTLLTTFLEQRDVKLSTLMESNTLKVSGLTGSVSLTVSGGEYRKNGGAYTKTKGTVQNGDTLQVRHTSSSKSNTAVTTTLKAGTNTYTFKSTTFVMDSTPDLINWIAKTGVTPTSLVESNVITLSGINVPVAVSVTGGEYRINGGAYTKSKGTAKVGDTLQLRQITSSKSNTTVKTTLTVGGVKPVFSTTTLVIDSTPDAFSFTALTGIALNSWVESESITVSGINTAVAVSISGGEYSVNGGEYTKAKGVAKAGDTLQVRHMSSKSSKKTVTTSLTVGTVKAAFKSTTQ</sequence>
<feature type="compositionally biased region" description="Basic and acidic residues" evidence="10">
    <location>
        <begin position="1233"/>
        <end position="1245"/>
    </location>
</feature>
<dbReference type="InterPro" id="IPR012341">
    <property type="entry name" value="6hp_glycosidase-like_sf"/>
</dbReference>
<dbReference type="InterPro" id="IPR006624">
    <property type="entry name" value="Beta-propeller_rpt_TECPR"/>
</dbReference>
<keyword evidence="16" id="KW-1185">Reference proteome</keyword>
<keyword evidence="4" id="KW-0732">Signal</keyword>
<keyword evidence="7" id="KW-0119">Carbohydrate metabolism</keyword>
<dbReference type="InterPro" id="IPR036278">
    <property type="entry name" value="Sialidase_sf"/>
</dbReference>
<evidence type="ECO:0000256" key="5">
    <source>
        <dbReference type="ARBA" id="ARBA00022801"/>
    </source>
</evidence>
<dbReference type="SMART" id="SM00706">
    <property type="entry name" value="TECPR"/>
    <property type="match status" value="4"/>
</dbReference>
<dbReference type="GO" id="GO:0008810">
    <property type="term" value="F:cellulase activity"/>
    <property type="evidence" value="ECO:0007669"/>
    <property type="project" value="InterPro"/>
</dbReference>
<feature type="region of interest" description="Disordered" evidence="10">
    <location>
        <begin position="1233"/>
        <end position="1256"/>
    </location>
</feature>
<dbReference type="Pfam" id="PF00759">
    <property type="entry name" value="Glyco_hydro_9"/>
    <property type="match status" value="1"/>
</dbReference>
<feature type="domain" description="Cellulase Ig-like" evidence="12">
    <location>
        <begin position="636"/>
        <end position="687"/>
    </location>
</feature>
<dbReference type="Pfam" id="PF02927">
    <property type="entry name" value="CelD_N"/>
    <property type="match status" value="1"/>
</dbReference>
<evidence type="ECO:0000313" key="16">
    <source>
        <dbReference type="Proteomes" id="UP000664466"/>
    </source>
</evidence>
<evidence type="ECO:0000256" key="2">
    <source>
        <dbReference type="ARBA" id="ARBA00007072"/>
    </source>
</evidence>
<feature type="domain" description="Glycoside hydrolase family 9" evidence="11">
    <location>
        <begin position="711"/>
        <end position="1178"/>
    </location>
</feature>
<comment type="subcellular location">
    <subcellularLocation>
        <location evidence="1">Secreted</location>
    </subcellularLocation>
</comment>
<dbReference type="Gene3D" id="2.60.40.10">
    <property type="entry name" value="Immunoglobulins"/>
    <property type="match status" value="2"/>
</dbReference>
<dbReference type="SUPFAM" id="SSF50939">
    <property type="entry name" value="Sialidases"/>
    <property type="match status" value="1"/>
</dbReference>
<keyword evidence="3" id="KW-0964">Secreted</keyword>
<dbReference type="InterPro" id="IPR059100">
    <property type="entry name" value="TSP3_bac"/>
</dbReference>
<dbReference type="SUPFAM" id="SSF81296">
    <property type="entry name" value="E set domains"/>
    <property type="match status" value="1"/>
</dbReference>
<evidence type="ECO:0000256" key="8">
    <source>
        <dbReference type="ARBA" id="ARBA00023295"/>
    </source>
</evidence>
<dbReference type="InterPro" id="IPR014756">
    <property type="entry name" value="Ig_E-set"/>
</dbReference>
<feature type="domain" description="Photosynthesis system II assembly factor Ycf48/Hcf136-like" evidence="13">
    <location>
        <begin position="347"/>
        <end position="440"/>
    </location>
</feature>
<evidence type="ECO:0000256" key="6">
    <source>
        <dbReference type="ARBA" id="ARBA00022837"/>
    </source>
</evidence>
<evidence type="ECO:0000313" key="14">
    <source>
        <dbReference type="EMBL" id="MBO0613818.1"/>
    </source>
</evidence>
<evidence type="ECO:0000256" key="3">
    <source>
        <dbReference type="ARBA" id="ARBA00022525"/>
    </source>
</evidence>
<name>A0A8B0SJC6_9GAMM</name>
<dbReference type="InterPro" id="IPR013783">
    <property type="entry name" value="Ig-like_fold"/>
</dbReference>
<evidence type="ECO:0000256" key="4">
    <source>
        <dbReference type="ARBA" id="ARBA00022729"/>
    </source>
</evidence>
<dbReference type="Proteomes" id="UP000664466">
    <property type="component" value="Unassembled WGS sequence"/>
</dbReference>
<dbReference type="EMBL" id="CP072748">
    <property type="protein sequence ID" value="QTX10188.1"/>
    <property type="molecule type" value="Genomic_DNA"/>
</dbReference>
<dbReference type="InterPro" id="IPR001701">
    <property type="entry name" value="Glyco_hydro_9"/>
</dbReference>
<reference evidence="14 16" key="1">
    <citation type="submission" date="2021-03" db="EMBL/GenBank/DDBJ databases">
        <title>Draft genome and methylome analysis of Thiotrix fructosivoruns ATCC 49748.</title>
        <authorList>
            <person name="Fomenkov A."/>
            <person name="Grabovich M.Y."/>
            <person name="Roberts R.J."/>
        </authorList>
    </citation>
    <scope>NUCLEOTIDE SEQUENCE [LARGE SCALE GENOMIC DNA]</scope>
    <source>
        <strain evidence="14 16">ATCC 49748</strain>
    </source>
</reference>
<keyword evidence="9" id="KW-0624">Polysaccharide degradation</keyword>
<keyword evidence="5 15" id="KW-0378">Hydrolase</keyword>